<dbReference type="Proteomes" id="UP000000845">
    <property type="component" value="Chromosome"/>
</dbReference>
<dbReference type="HOGENOM" id="CLU_075808_5_1_0"/>
<dbReference type="RefSeq" id="WP_012862548.1">
    <property type="nucleotide sequence ID" value="NC_013517.1"/>
</dbReference>
<reference evidence="4" key="1">
    <citation type="submission" date="2009-09" db="EMBL/GenBank/DDBJ databases">
        <title>The complete chromosome of Sebaldella termitidis ATCC 33386.</title>
        <authorList>
            <consortium name="US DOE Joint Genome Institute (JGI-PGF)"/>
            <person name="Lucas S."/>
            <person name="Copeland A."/>
            <person name="Lapidus A."/>
            <person name="Glavina del Rio T."/>
            <person name="Dalin E."/>
            <person name="Tice H."/>
            <person name="Bruce D."/>
            <person name="Goodwin L."/>
            <person name="Pitluck S."/>
            <person name="Kyrpides N."/>
            <person name="Mavromatis K."/>
            <person name="Ivanova N."/>
            <person name="Mikhailova N."/>
            <person name="Sims D."/>
            <person name="Meincke L."/>
            <person name="Brettin T."/>
            <person name="Detter J.C."/>
            <person name="Han C."/>
            <person name="Larimer F."/>
            <person name="Land M."/>
            <person name="Hauser L."/>
            <person name="Markowitz V."/>
            <person name="Cheng J.F."/>
            <person name="Hugenholtz P."/>
            <person name="Woyke T."/>
            <person name="Wu D."/>
            <person name="Eisen J.A."/>
        </authorList>
    </citation>
    <scope>NUCLEOTIDE SEQUENCE [LARGE SCALE GENOMIC DNA]</scope>
    <source>
        <strain evidence="4">ATCC 33386 / NCTC 11300</strain>
    </source>
</reference>
<feature type="domain" description="DUF306" evidence="2">
    <location>
        <begin position="30"/>
        <end position="138"/>
    </location>
</feature>
<feature type="chain" id="PRO_5003020935" description="DUF306 domain-containing protein" evidence="1">
    <location>
        <begin position="22"/>
        <end position="143"/>
    </location>
</feature>
<dbReference type="InterPro" id="IPR053147">
    <property type="entry name" value="Hsp_HslJ-like"/>
</dbReference>
<organism evidence="3 4">
    <name type="scientific">Sebaldella termitidis (strain ATCC 33386 / NCTC 11300)</name>
    <dbReference type="NCBI Taxonomy" id="526218"/>
    <lineage>
        <taxon>Bacteria</taxon>
        <taxon>Fusobacteriati</taxon>
        <taxon>Fusobacteriota</taxon>
        <taxon>Fusobacteriia</taxon>
        <taxon>Fusobacteriales</taxon>
        <taxon>Leptotrichiaceae</taxon>
        <taxon>Sebaldella</taxon>
    </lineage>
</organism>
<feature type="signal peptide" evidence="1">
    <location>
        <begin position="1"/>
        <end position="21"/>
    </location>
</feature>
<keyword evidence="1" id="KW-0732">Signal</keyword>
<protein>
    <recommendedName>
        <fullName evidence="2">DUF306 domain-containing protein</fullName>
    </recommendedName>
</protein>
<name>D1APD2_SEBTE</name>
<accession>D1APD2</accession>
<dbReference type="STRING" id="526218.Sterm_3124"/>
<dbReference type="InterPro" id="IPR005184">
    <property type="entry name" value="DUF306_Meta_HslJ"/>
</dbReference>
<reference evidence="3 4" key="2">
    <citation type="journal article" date="2010" name="Stand. Genomic Sci.">
        <title>Complete genome sequence of Sebaldella termitidis type strain (NCTC 11300).</title>
        <authorList>
            <person name="Harmon-Smith M."/>
            <person name="Celia L."/>
            <person name="Chertkov O."/>
            <person name="Lapidus A."/>
            <person name="Copeland A."/>
            <person name="Glavina Del Rio T."/>
            <person name="Nolan M."/>
            <person name="Lucas S."/>
            <person name="Tice H."/>
            <person name="Cheng J.F."/>
            <person name="Han C."/>
            <person name="Detter J.C."/>
            <person name="Bruce D."/>
            <person name="Goodwin L."/>
            <person name="Pitluck S."/>
            <person name="Pati A."/>
            <person name="Liolios K."/>
            <person name="Ivanova N."/>
            <person name="Mavromatis K."/>
            <person name="Mikhailova N."/>
            <person name="Chen A."/>
            <person name="Palaniappan K."/>
            <person name="Land M."/>
            <person name="Hauser L."/>
            <person name="Chang Y.J."/>
            <person name="Jeffries C.D."/>
            <person name="Brettin T."/>
            <person name="Goker M."/>
            <person name="Beck B."/>
            <person name="Bristow J."/>
            <person name="Eisen J.A."/>
            <person name="Markowitz V."/>
            <person name="Hugenholtz P."/>
            <person name="Kyrpides N.C."/>
            <person name="Klenk H.P."/>
            <person name="Chen F."/>
        </authorList>
    </citation>
    <scope>NUCLEOTIDE SEQUENCE [LARGE SCALE GENOMIC DNA]</scope>
    <source>
        <strain evidence="4">ATCC 33386 / NCTC 11300</strain>
    </source>
</reference>
<evidence type="ECO:0000256" key="1">
    <source>
        <dbReference type="SAM" id="SignalP"/>
    </source>
</evidence>
<gene>
    <name evidence="3" type="ordered locus">Sterm_3124</name>
</gene>
<evidence type="ECO:0000313" key="4">
    <source>
        <dbReference type="Proteomes" id="UP000000845"/>
    </source>
</evidence>
<dbReference type="Gene3D" id="2.40.128.270">
    <property type="match status" value="1"/>
</dbReference>
<dbReference type="Pfam" id="PF03724">
    <property type="entry name" value="META"/>
    <property type="match status" value="1"/>
</dbReference>
<evidence type="ECO:0000313" key="3">
    <source>
        <dbReference type="EMBL" id="ACZ09966.1"/>
    </source>
</evidence>
<dbReference type="PROSITE" id="PS51257">
    <property type="entry name" value="PROKAR_LIPOPROTEIN"/>
    <property type="match status" value="1"/>
</dbReference>
<evidence type="ECO:0000259" key="2">
    <source>
        <dbReference type="Pfam" id="PF03724"/>
    </source>
</evidence>
<dbReference type="KEGG" id="str:Sterm_3124"/>
<sequence length="143" mass="15650">MKRLLFLFISVLLVFSCSSTANNSKNNISSLENTSWKLVDISGEKIPPKPDGQRFGEFTLNIGADSINGSSGINSFFGSYTVNNGKITTKGIAGTLMAGPEELMKLEGRYLKALNDIKSYKIINNTLKIESDTDTLTFQKVSQ</sequence>
<dbReference type="PANTHER" id="PTHR35535">
    <property type="entry name" value="HEAT SHOCK PROTEIN HSLJ"/>
    <property type="match status" value="1"/>
</dbReference>
<dbReference type="PANTHER" id="PTHR35535:SF1">
    <property type="entry name" value="HEAT SHOCK PROTEIN HSLJ"/>
    <property type="match status" value="1"/>
</dbReference>
<dbReference type="eggNOG" id="COG3187">
    <property type="taxonomic scope" value="Bacteria"/>
</dbReference>
<dbReference type="EMBL" id="CP001739">
    <property type="protein sequence ID" value="ACZ09966.1"/>
    <property type="molecule type" value="Genomic_DNA"/>
</dbReference>
<keyword evidence="4" id="KW-1185">Reference proteome</keyword>
<dbReference type="InterPro" id="IPR038670">
    <property type="entry name" value="HslJ-like_sf"/>
</dbReference>
<dbReference type="AlphaFoldDB" id="D1APD2"/>
<proteinExistence type="predicted"/>